<dbReference type="SUPFAM" id="SSF54523">
    <property type="entry name" value="Pili subunits"/>
    <property type="match status" value="1"/>
</dbReference>
<dbReference type="RefSeq" id="WP_243391944.1">
    <property type="nucleotide sequence ID" value="NZ_OANS01000003.1"/>
</dbReference>
<evidence type="ECO:0000256" key="9">
    <source>
        <dbReference type="ARBA" id="ARBA00025772"/>
    </source>
</evidence>
<dbReference type="EMBL" id="OANS01000003">
    <property type="protein sequence ID" value="SNX29059.1"/>
    <property type="molecule type" value="Genomic_DNA"/>
</dbReference>
<dbReference type="Pfam" id="PF07963">
    <property type="entry name" value="N_methyl"/>
    <property type="match status" value="1"/>
</dbReference>
<reference evidence="14" key="1">
    <citation type="submission" date="2017-08" db="EMBL/GenBank/DDBJ databases">
        <authorList>
            <person name="Varghese N."/>
            <person name="Submissions S."/>
        </authorList>
    </citation>
    <scope>NUCLEOTIDE SEQUENCE [LARGE SCALE GENOMIC DNA]</scope>
    <source>
        <strain evidence="14">AP-Melu-1000-B4</strain>
    </source>
</reference>
<dbReference type="InterPro" id="IPR045584">
    <property type="entry name" value="Pilin-like"/>
</dbReference>
<evidence type="ECO:0000256" key="3">
    <source>
        <dbReference type="ARBA" id="ARBA00022475"/>
    </source>
</evidence>
<gene>
    <name evidence="13" type="ORF">SAMN06295945_1422</name>
</gene>
<comment type="subcellular location">
    <subcellularLocation>
        <location evidence="1">Cell inner membrane</location>
        <topology evidence="1">Single-pass membrane protein</topology>
    </subcellularLocation>
</comment>
<evidence type="ECO:0000256" key="7">
    <source>
        <dbReference type="ARBA" id="ARBA00022989"/>
    </source>
</evidence>
<evidence type="ECO:0000256" key="6">
    <source>
        <dbReference type="ARBA" id="ARBA00022692"/>
    </source>
</evidence>
<dbReference type="InterPro" id="IPR012902">
    <property type="entry name" value="N_methyl_site"/>
</dbReference>
<keyword evidence="5" id="KW-0997">Cell inner membrane</keyword>
<evidence type="ECO:0000256" key="1">
    <source>
        <dbReference type="ARBA" id="ARBA00004377"/>
    </source>
</evidence>
<dbReference type="AlphaFoldDB" id="A0A240E0T8"/>
<accession>A0A240E0T8</accession>
<keyword evidence="3" id="KW-1003">Cell membrane</keyword>
<name>A0A240E0T8_9BURK</name>
<evidence type="ECO:0000259" key="12">
    <source>
        <dbReference type="Pfam" id="PF12019"/>
    </source>
</evidence>
<evidence type="ECO:0000256" key="11">
    <source>
        <dbReference type="SAM" id="Phobius"/>
    </source>
</evidence>
<dbReference type="GO" id="GO:0015627">
    <property type="term" value="C:type II protein secretion system complex"/>
    <property type="evidence" value="ECO:0007669"/>
    <property type="project" value="InterPro"/>
</dbReference>
<dbReference type="GO" id="GO:0005886">
    <property type="term" value="C:plasma membrane"/>
    <property type="evidence" value="ECO:0007669"/>
    <property type="project" value="UniProtKB-SubCell"/>
</dbReference>
<feature type="transmembrane region" description="Helical" evidence="11">
    <location>
        <begin position="12"/>
        <end position="30"/>
    </location>
</feature>
<dbReference type="Proteomes" id="UP000218069">
    <property type="component" value="Unassembled WGS sequence"/>
</dbReference>
<keyword evidence="8 11" id="KW-0472">Membrane</keyword>
<evidence type="ECO:0000313" key="13">
    <source>
        <dbReference type="EMBL" id="SNX29059.1"/>
    </source>
</evidence>
<evidence type="ECO:0000256" key="4">
    <source>
        <dbReference type="ARBA" id="ARBA00022481"/>
    </source>
</evidence>
<organism evidence="13 14">
    <name type="scientific">Polynucleobacter meluiroseus</name>
    <dbReference type="NCBI Taxonomy" id="1938814"/>
    <lineage>
        <taxon>Bacteria</taxon>
        <taxon>Pseudomonadati</taxon>
        <taxon>Pseudomonadota</taxon>
        <taxon>Betaproteobacteria</taxon>
        <taxon>Burkholderiales</taxon>
        <taxon>Burkholderiaceae</taxon>
        <taxon>Polynucleobacter</taxon>
    </lineage>
</organism>
<dbReference type="Pfam" id="PF12019">
    <property type="entry name" value="GspH"/>
    <property type="match status" value="1"/>
</dbReference>
<evidence type="ECO:0000256" key="5">
    <source>
        <dbReference type="ARBA" id="ARBA00022519"/>
    </source>
</evidence>
<dbReference type="GO" id="GO:0015628">
    <property type="term" value="P:protein secretion by the type II secretion system"/>
    <property type="evidence" value="ECO:0007669"/>
    <property type="project" value="InterPro"/>
</dbReference>
<evidence type="ECO:0000313" key="14">
    <source>
        <dbReference type="Proteomes" id="UP000218069"/>
    </source>
</evidence>
<evidence type="ECO:0000256" key="2">
    <source>
        <dbReference type="ARBA" id="ARBA00021549"/>
    </source>
</evidence>
<comment type="similarity">
    <text evidence="9">Belongs to the GSP H family.</text>
</comment>
<evidence type="ECO:0000256" key="10">
    <source>
        <dbReference type="ARBA" id="ARBA00030775"/>
    </source>
</evidence>
<dbReference type="InterPro" id="IPR022346">
    <property type="entry name" value="T2SS_GspH"/>
</dbReference>
<keyword evidence="14" id="KW-1185">Reference proteome</keyword>
<keyword evidence="4" id="KW-0488">Methylation</keyword>
<proteinExistence type="inferred from homology"/>
<feature type="domain" description="General secretion pathway GspH" evidence="12">
    <location>
        <begin position="43"/>
        <end position="149"/>
    </location>
</feature>
<protein>
    <recommendedName>
        <fullName evidence="2">Type II secretion system protein H</fullName>
    </recommendedName>
    <alternativeName>
        <fullName evidence="10">General secretion pathway protein H</fullName>
    </alternativeName>
</protein>
<sequence length="181" mass="19904">MNKETGSTLLELMVVVLIIAIMAASSMPMLQRQIAAREIDTIARRFILHAQFARQQALRLGSSVQIAPVHGNLWEEGWVVKSVCLANQSTATCIERNWFSQGDISPAYFKGGGKQFIDPHTSKRGITFNPAGAAKTRHGGFVANRLILGHEHVPSLERQLIMGSGGRWRICDPKADPKACK</sequence>
<keyword evidence="6 11" id="KW-0812">Transmembrane</keyword>
<evidence type="ECO:0000256" key="8">
    <source>
        <dbReference type="ARBA" id="ARBA00023136"/>
    </source>
</evidence>
<keyword evidence="7 11" id="KW-1133">Transmembrane helix</keyword>
<dbReference type="Gene3D" id="3.55.40.10">
    <property type="entry name" value="minor pseudopilin epsh domain"/>
    <property type="match status" value="1"/>
</dbReference>